<reference evidence="2 3" key="1">
    <citation type="journal article" date="2013" name="BMC Genomics">
        <title>Reconstruction of the lipid metabolism for the microalga Monoraphidium neglectum from its genome sequence reveals characteristics suitable for biofuel production.</title>
        <authorList>
            <person name="Bogen C."/>
            <person name="Al-Dilaimi A."/>
            <person name="Albersmeier A."/>
            <person name="Wichmann J."/>
            <person name="Grundmann M."/>
            <person name="Rupp O."/>
            <person name="Lauersen K.J."/>
            <person name="Blifernez-Klassen O."/>
            <person name="Kalinowski J."/>
            <person name="Goesmann A."/>
            <person name="Mussgnug J.H."/>
            <person name="Kruse O."/>
        </authorList>
    </citation>
    <scope>NUCLEOTIDE SEQUENCE [LARGE SCALE GENOMIC DNA]</scope>
    <source>
        <strain evidence="2 3">SAG 48.87</strain>
    </source>
</reference>
<evidence type="ECO:0000313" key="3">
    <source>
        <dbReference type="Proteomes" id="UP000054498"/>
    </source>
</evidence>
<protein>
    <submittedName>
        <fullName evidence="2">Uncharacterized protein</fullName>
    </submittedName>
</protein>
<evidence type="ECO:0000313" key="2">
    <source>
        <dbReference type="EMBL" id="KIZ03629.1"/>
    </source>
</evidence>
<dbReference type="OrthoDB" id="541092at2759"/>
<feature type="chain" id="PRO_5002246813" evidence="1">
    <location>
        <begin position="25"/>
        <end position="87"/>
    </location>
</feature>
<evidence type="ECO:0000256" key="1">
    <source>
        <dbReference type="SAM" id="SignalP"/>
    </source>
</evidence>
<proteinExistence type="predicted"/>
<dbReference type="KEGG" id="mng:MNEG_4329"/>
<dbReference type="RefSeq" id="XP_013902648.1">
    <property type="nucleotide sequence ID" value="XM_014047194.1"/>
</dbReference>
<name>A0A0D2LA31_9CHLO</name>
<feature type="signal peptide" evidence="1">
    <location>
        <begin position="1"/>
        <end position="24"/>
    </location>
</feature>
<dbReference type="GeneID" id="25737207"/>
<gene>
    <name evidence="2" type="ORF">MNEG_4329</name>
</gene>
<accession>A0A0D2LA31</accession>
<keyword evidence="3" id="KW-1185">Reference proteome</keyword>
<dbReference type="AlphaFoldDB" id="A0A0D2LA31"/>
<organism evidence="2 3">
    <name type="scientific">Monoraphidium neglectum</name>
    <dbReference type="NCBI Taxonomy" id="145388"/>
    <lineage>
        <taxon>Eukaryota</taxon>
        <taxon>Viridiplantae</taxon>
        <taxon>Chlorophyta</taxon>
        <taxon>core chlorophytes</taxon>
        <taxon>Chlorophyceae</taxon>
        <taxon>CS clade</taxon>
        <taxon>Sphaeropleales</taxon>
        <taxon>Selenastraceae</taxon>
        <taxon>Monoraphidium</taxon>
    </lineage>
</organism>
<keyword evidence="1" id="KW-0732">Signal</keyword>
<dbReference type="EMBL" id="KK100815">
    <property type="protein sequence ID" value="KIZ03629.1"/>
    <property type="molecule type" value="Genomic_DNA"/>
</dbReference>
<sequence>MVSFLTTLVTYPFVYLLLARAARGEGALGGFMLDGRRRLEDFPEGRAIVDLERWCRTNAYLSVTEELVHKYARTAAAIVDVYVANST</sequence>
<dbReference type="Proteomes" id="UP000054498">
    <property type="component" value="Unassembled WGS sequence"/>
</dbReference>